<dbReference type="OrthoDB" id="5841082at2759"/>
<keyword evidence="2" id="KW-1185">Reference proteome</keyword>
<reference evidence="1 2" key="1">
    <citation type="journal article" date="2017" name="Curr. Biol.">
        <title>Genome architecture and evolution of a unichromosomal asexual nematode.</title>
        <authorList>
            <person name="Fradin H."/>
            <person name="Zegar C."/>
            <person name="Gutwein M."/>
            <person name="Lucas J."/>
            <person name="Kovtun M."/>
            <person name="Corcoran D."/>
            <person name="Baugh L.R."/>
            <person name="Kiontke K."/>
            <person name="Gunsalus K."/>
            <person name="Fitch D.H."/>
            <person name="Piano F."/>
        </authorList>
    </citation>
    <scope>NUCLEOTIDE SEQUENCE [LARGE SCALE GENOMIC DNA]</scope>
    <source>
        <strain evidence="1">PF1309</strain>
    </source>
</reference>
<dbReference type="AlphaFoldDB" id="A0A2A2KUJ8"/>
<dbReference type="Proteomes" id="UP000218231">
    <property type="component" value="Unassembled WGS sequence"/>
</dbReference>
<evidence type="ECO:0000313" key="1">
    <source>
        <dbReference type="EMBL" id="PAV77453.1"/>
    </source>
</evidence>
<protein>
    <submittedName>
        <fullName evidence="1">Uncharacterized protein</fullName>
    </submittedName>
</protein>
<organism evidence="1 2">
    <name type="scientific">Diploscapter pachys</name>
    <dbReference type="NCBI Taxonomy" id="2018661"/>
    <lineage>
        <taxon>Eukaryota</taxon>
        <taxon>Metazoa</taxon>
        <taxon>Ecdysozoa</taxon>
        <taxon>Nematoda</taxon>
        <taxon>Chromadorea</taxon>
        <taxon>Rhabditida</taxon>
        <taxon>Rhabditina</taxon>
        <taxon>Rhabditomorpha</taxon>
        <taxon>Rhabditoidea</taxon>
        <taxon>Rhabditidae</taxon>
        <taxon>Diploscapter</taxon>
    </lineage>
</organism>
<sequence>MTDMTHLSPITMDPFIVLRKIRLFVVITKIIQIQSKSIDLDLAINYLRALGCFSNWNYYSYWISDIISDGNGNCIWKNGQPFDYSNQIAEPYDCTNDYADISIDTITNKTTLNNVWGYPTDADWFDVPDECKSILSKRAPL</sequence>
<dbReference type="EMBL" id="LIAE01007704">
    <property type="protein sequence ID" value="PAV77453.1"/>
    <property type="molecule type" value="Genomic_DNA"/>
</dbReference>
<gene>
    <name evidence="1" type="ORF">WR25_09223</name>
</gene>
<comment type="caution">
    <text evidence="1">The sequence shown here is derived from an EMBL/GenBank/DDBJ whole genome shotgun (WGS) entry which is preliminary data.</text>
</comment>
<name>A0A2A2KUJ8_9BILA</name>
<accession>A0A2A2KUJ8</accession>
<proteinExistence type="predicted"/>
<evidence type="ECO:0000313" key="2">
    <source>
        <dbReference type="Proteomes" id="UP000218231"/>
    </source>
</evidence>